<protein>
    <submittedName>
        <fullName evidence="2">Uncharacterized protein</fullName>
    </submittedName>
</protein>
<keyword evidence="1" id="KW-0732">Signal</keyword>
<sequence length="167" mass="18907">MAFSIYIVYVIALAGLVDLTYADVEVQIKCQKTGNLIGADSFNTEEYGTTKLYAKKTVAHNKWIFTEEAQFRNKKLYTAELKDNSKLLLTHSKNCNGDTDAVLFKRPAQVSQINYFNINLDSTAPQQIYSFYKQCDKQCLYVDGEELKSGSCDAHSDSNQFVITKLK</sequence>
<dbReference type="EnsemblMetazoa" id="XM_028275910.2">
    <property type="protein sequence ID" value="XP_028131711.2"/>
    <property type="gene ID" value="LOC114327322"/>
</dbReference>
<evidence type="ECO:0000313" key="3">
    <source>
        <dbReference type="Proteomes" id="UP001652700"/>
    </source>
</evidence>
<keyword evidence="3" id="KW-1185">Reference proteome</keyword>
<dbReference type="GeneID" id="114327322"/>
<proteinExistence type="predicted"/>
<evidence type="ECO:0000313" key="2">
    <source>
        <dbReference type="EnsemblMetazoa" id="XP_028131711.2"/>
    </source>
</evidence>
<accession>A0ABM5IFM8</accession>
<organism evidence="2 3">
    <name type="scientific">Diabrotica virgifera virgifera</name>
    <name type="common">western corn rootworm</name>
    <dbReference type="NCBI Taxonomy" id="50390"/>
    <lineage>
        <taxon>Eukaryota</taxon>
        <taxon>Metazoa</taxon>
        <taxon>Ecdysozoa</taxon>
        <taxon>Arthropoda</taxon>
        <taxon>Hexapoda</taxon>
        <taxon>Insecta</taxon>
        <taxon>Pterygota</taxon>
        <taxon>Neoptera</taxon>
        <taxon>Endopterygota</taxon>
        <taxon>Coleoptera</taxon>
        <taxon>Polyphaga</taxon>
        <taxon>Cucujiformia</taxon>
        <taxon>Chrysomeloidea</taxon>
        <taxon>Chrysomelidae</taxon>
        <taxon>Galerucinae</taxon>
        <taxon>Diabroticina</taxon>
        <taxon>Diabroticites</taxon>
        <taxon>Diabrotica</taxon>
    </lineage>
</organism>
<dbReference type="RefSeq" id="XP_028131711.2">
    <property type="nucleotide sequence ID" value="XM_028275910.2"/>
</dbReference>
<name>A0ABM5IFM8_DIAVI</name>
<dbReference type="Proteomes" id="UP001652700">
    <property type="component" value="Unplaced"/>
</dbReference>
<reference evidence="2" key="1">
    <citation type="submission" date="2025-05" db="UniProtKB">
        <authorList>
            <consortium name="EnsemblMetazoa"/>
        </authorList>
    </citation>
    <scope>IDENTIFICATION</scope>
</reference>
<evidence type="ECO:0000256" key="1">
    <source>
        <dbReference type="SAM" id="SignalP"/>
    </source>
</evidence>
<feature type="chain" id="PRO_5045237597" evidence="1">
    <location>
        <begin position="23"/>
        <end position="167"/>
    </location>
</feature>
<feature type="signal peptide" evidence="1">
    <location>
        <begin position="1"/>
        <end position="22"/>
    </location>
</feature>